<dbReference type="RefSeq" id="WP_093084427.1">
    <property type="nucleotide sequence ID" value="NZ_FNBE01000009.1"/>
</dbReference>
<evidence type="ECO:0000259" key="3">
    <source>
        <dbReference type="SMART" id="SM00894"/>
    </source>
</evidence>
<dbReference type="AlphaFoldDB" id="A0A1G7RHQ5"/>
<dbReference type="Proteomes" id="UP000198967">
    <property type="component" value="Unassembled WGS sequence"/>
</dbReference>
<dbReference type="OrthoDB" id="5681216at2"/>
<protein>
    <submittedName>
        <fullName evidence="4">Excalibur calcium-binding domain-containing protein</fullName>
    </submittedName>
</protein>
<keyword evidence="2" id="KW-0732">Signal</keyword>
<dbReference type="STRING" id="366584.SAMN05216377_10930"/>
<feature type="domain" description="Excalibur calcium-binding" evidence="3">
    <location>
        <begin position="134"/>
        <end position="171"/>
    </location>
</feature>
<evidence type="ECO:0000256" key="1">
    <source>
        <dbReference type="SAM" id="MobiDB-lite"/>
    </source>
</evidence>
<proteinExistence type="predicted"/>
<dbReference type="Pfam" id="PF05901">
    <property type="entry name" value="Excalibur"/>
    <property type="match status" value="2"/>
</dbReference>
<feature type="chain" id="PRO_5011478033" evidence="2">
    <location>
        <begin position="30"/>
        <end position="197"/>
    </location>
</feature>
<feature type="compositionally biased region" description="Low complexity" evidence="1">
    <location>
        <begin position="77"/>
        <end position="93"/>
    </location>
</feature>
<evidence type="ECO:0000313" key="5">
    <source>
        <dbReference type="Proteomes" id="UP000198967"/>
    </source>
</evidence>
<feature type="signal peptide" evidence="2">
    <location>
        <begin position="1"/>
        <end position="29"/>
    </location>
</feature>
<feature type="domain" description="Excalibur calcium-binding" evidence="3">
    <location>
        <begin position="31"/>
        <end position="67"/>
    </location>
</feature>
<keyword evidence="5" id="KW-1185">Reference proteome</keyword>
<name>A0A1G7RHQ5_PSEOR</name>
<dbReference type="SMART" id="SM00894">
    <property type="entry name" value="Excalibur"/>
    <property type="match status" value="2"/>
</dbReference>
<dbReference type="InterPro" id="IPR008613">
    <property type="entry name" value="Excalibur_Ca-bd_domain"/>
</dbReference>
<evidence type="ECO:0000313" key="4">
    <source>
        <dbReference type="EMBL" id="SDG10366.1"/>
    </source>
</evidence>
<reference evidence="4 5" key="1">
    <citation type="submission" date="2016-10" db="EMBL/GenBank/DDBJ databases">
        <authorList>
            <person name="de Groot N.N."/>
        </authorList>
    </citation>
    <scope>NUCLEOTIDE SEQUENCE [LARGE SCALE GENOMIC DNA]</scope>
    <source>
        <strain evidence="4 5">CGMCC 4.3143</strain>
    </source>
</reference>
<sequence length="197" mass="19747">MPSRTTRLAAVLVSASAALLFGTAVPAVADDLRNCTTFSSWAEADAYWRAQGRPAAMDRNGDGIPCESLPGAPTSGAEAPVTTTPTTPAAPADEPVEETSEHEESAPEPTHEAAPVFVAAAGGNGGASAPPAVADRDCADFATQAEAQAALTANPSDPERLDADDDGIACENAFGTEGRQVAVFPLGGVATGGSGLR</sequence>
<evidence type="ECO:0000256" key="2">
    <source>
        <dbReference type="SAM" id="SignalP"/>
    </source>
</evidence>
<accession>A0A1G7RHQ5</accession>
<gene>
    <name evidence="4" type="ORF">SAMN05216377_10930</name>
</gene>
<dbReference type="EMBL" id="FNBE01000009">
    <property type="protein sequence ID" value="SDG10366.1"/>
    <property type="molecule type" value="Genomic_DNA"/>
</dbReference>
<feature type="region of interest" description="Disordered" evidence="1">
    <location>
        <begin position="56"/>
        <end position="110"/>
    </location>
</feature>
<organism evidence="4 5">
    <name type="scientific">Pseudonocardia oroxyli</name>
    <dbReference type="NCBI Taxonomy" id="366584"/>
    <lineage>
        <taxon>Bacteria</taxon>
        <taxon>Bacillati</taxon>
        <taxon>Actinomycetota</taxon>
        <taxon>Actinomycetes</taxon>
        <taxon>Pseudonocardiales</taxon>
        <taxon>Pseudonocardiaceae</taxon>
        <taxon>Pseudonocardia</taxon>
    </lineage>
</organism>